<feature type="signal peptide" evidence="2">
    <location>
        <begin position="1"/>
        <end position="28"/>
    </location>
</feature>
<dbReference type="Proteomes" id="UP000198287">
    <property type="component" value="Unassembled WGS sequence"/>
</dbReference>
<keyword evidence="4" id="KW-1185">Reference proteome</keyword>
<evidence type="ECO:0000256" key="2">
    <source>
        <dbReference type="SAM" id="SignalP"/>
    </source>
</evidence>
<evidence type="ECO:0000256" key="1">
    <source>
        <dbReference type="SAM" id="MobiDB-lite"/>
    </source>
</evidence>
<reference evidence="3 4" key="1">
    <citation type="submission" date="2015-12" db="EMBL/GenBank/DDBJ databases">
        <title>The genome of Folsomia candida.</title>
        <authorList>
            <person name="Faddeeva A."/>
            <person name="Derks M.F."/>
            <person name="Anvar Y."/>
            <person name="Smit S."/>
            <person name="Van Straalen N."/>
            <person name="Roelofs D."/>
        </authorList>
    </citation>
    <scope>NUCLEOTIDE SEQUENCE [LARGE SCALE GENOMIC DNA]</scope>
    <source>
        <strain evidence="3 4">VU population</strain>
        <tissue evidence="3">Whole body</tissue>
    </source>
</reference>
<keyword evidence="2" id="KW-0732">Signal</keyword>
<proteinExistence type="predicted"/>
<evidence type="ECO:0000313" key="4">
    <source>
        <dbReference type="Proteomes" id="UP000198287"/>
    </source>
</evidence>
<dbReference type="Pfam" id="PF14388">
    <property type="entry name" value="DUF4419"/>
    <property type="match status" value="1"/>
</dbReference>
<accession>A0A226F0Q2</accession>
<comment type="caution">
    <text evidence="3">The sequence shown here is derived from an EMBL/GenBank/DDBJ whole genome shotgun (WGS) entry which is preliminary data.</text>
</comment>
<dbReference type="EMBL" id="LNIX01000001">
    <property type="protein sequence ID" value="OXA62987.1"/>
    <property type="molecule type" value="Genomic_DNA"/>
</dbReference>
<feature type="region of interest" description="Disordered" evidence="1">
    <location>
        <begin position="29"/>
        <end position="48"/>
    </location>
</feature>
<gene>
    <name evidence="3" type="ORF">Fcan01_00316</name>
</gene>
<dbReference type="PANTHER" id="PTHR31252:SF11">
    <property type="entry name" value="DUF4419 DOMAIN-CONTAINING PROTEIN"/>
    <property type="match status" value="1"/>
</dbReference>
<evidence type="ECO:0000313" key="3">
    <source>
        <dbReference type="EMBL" id="OXA62987.1"/>
    </source>
</evidence>
<dbReference type="InterPro" id="IPR025533">
    <property type="entry name" value="DUF4419"/>
</dbReference>
<dbReference type="PANTHER" id="PTHR31252">
    <property type="entry name" value="DUF4419 DOMAIN-CONTAINING PROTEIN"/>
    <property type="match status" value="1"/>
</dbReference>
<dbReference type="AlphaFoldDB" id="A0A226F0Q2"/>
<dbReference type="OrthoDB" id="9973955at2759"/>
<name>A0A226F0Q2_FOLCA</name>
<feature type="chain" id="PRO_5012759385" evidence="2">
    <location>
        <begin position="29"/>
        <end position="503"/>
    </location>
</feature>
<protein>
    <submittedName>
        <fullName evidence="3">Uncharacterized protein</fullName>
    </submittedName>
</protein>
<sequence>MKTLLNFDTTTCMVLCIFLLQFTPHCKCSRKNKKPTSPPILDVQTTSEPEEIVSEATPILEKISKVSLTNPDSVTLRLFRGISSEKVENSNPDDNGKSKKFFYRALAREVSNTTLFLQGTDFNITNPSSKFLDGSPPSLLHTVYSAYKNHHNLVLRPDDVWLAILTQFSYYVNKHSEELRHLFVTFDGKKKLWVNYTNMPSVAIVPFDDMIDKMVDLVEKNVNANLSLWILPNFTTTTRNDMVTSGSILLATVQNYFEYNLWLSACGIPQLTLLGRREDWIDIRERIDKLPNFEIKGENLMEKWSSQLGLVLDQFIKVKTTGQVDHEFWEGIVQHGRYWAVCTANDFVDGWITVFAPFNRDGIWIGKNYNGGRYKDYCEIKDDDKATRSMLGRNGRKKNKSKKQNFREQVYKEYNKVLSSPWNTIHFEELTTIDGQVKFPLKITDDNVADEKDREYEGTVHAGYMGHSVEEDQVTLKPIMGWVIALHGKRPPYLDSLQLGGDK</sequence>
<organism evidence="3 4">
    <name type="scientific">Folsomia candida</name>
    <name type="common">Springtail</name>
    <dbReference type="NCBI Taxonomy" id="158441"/>
    <lineage>
        <taxon>Eukaryota</taxon>
        <taxon>Metazoa</taxon>
        <taxon>Ecdysozoa</taxon>
        <taxon>Arthropoda</taxon>
        <taxon>Hexapoda</taxon>
        <taxon>Collembola</taxon>
        <taxon>Entomobryomorpha</taxon>
        <taxon>Isotomoidea</taxon>
        <taxon>Isotomidae</taxon>
        <taxon>Proisotominae</taxon>
        <taxon>Folsomia</taxon>
    </lineage>
</organism>